<name>A0A1F4NSI1_UNCK3</name>
<dbReference type="Proteomes" id="UP000176651">
    <property type="component" value="Unassembled WGS sequence"/>
</dbReference>
<comment type="caution">
    <text evidence="2">The sequence shown here is derived from an EMBL/GenBank/DDBJ whole genome shotgun (WGS) entry which is preliminary data.</text>
</comment>
<keyword evidence="1" id="KW-1133">Transmembrane helix</keyword>
<protein>
    <submittedName>
        <fullName evidence="2">Uncharacterized protein</fullName>
    </submittedName>
</protein>
<feature type="transmembrane region" description="Helical" evidence="1">
    <location>
        <begin position="36"/>
        <end position="61"/>
    </location>
</feature>
<gene>
    <name evidence="2" type="ORF">A2V68_01055</name>
</gene>
<dbReference type="EMBL" id="META01000003">
    <property type="protein sequence ID" value="OGB74326.1"/>
    <property type="molecule type" value="Genomic_DNA"/>
</dbReference>
<dbReference type="STRING" id="1798535.A2V68_01055"/>
<keyword evidence="1" id="KW-0472">Membrane</keyword>
<proteinExistence type="predicted"/>
<feature type="transmembrane region" description="Helical" evidence="1">
    <location>
        <begin position="73"/>
        <end position="97"/>
    </location>
</feature>
<reference evidence="2 3" key="1">
    <citation type="journal article" date="2016" name="Nat. Commun.">
        <title>Thousands of microbial genomes shed light on interconnected biogeochemical processes in an aquifer system.</title>
        <authorList>
            <person name="Anantharaman K."/>
            <person name="Brown C.T."/>
            <person name="Hug L.A."/>
            <person name="Sharon I."/>
            <person name="Castelle C.J."/>
            <person name="Probst A.J."/>
            <person name="Thomas B.C."/>
            <person name="Singh A."/>
            <person name="Wilkins M.J."/>
            <person name="Karaoz U."/>
            <person name="Brodie E.L."/>
            <person name="Williams K.H."/>
            <person name="Hubbard S.S."/>
            <person name="Banfield J.F."/>
        </authorList>
    </citation>
    <scope>NUCLEOTIDE SEQUENCE [LARGE SCALE GENOMIC DNA]</scope>
</reference>
<sequence>MFLLVGVVAAAYDIWSWVHALDVRRGVYKEQGVEGWLYLFMTVGAAAVQCLIVAVGWGILLGAGAVAWFDARFWLLATVAALICGNAVAMYQVYYILADVTPWSLPQLVLATGLSAIVGGVLSYITIGLGVLVCLFALCMYVGLSWDDYRSQRQQLSNPQVPTG</sequence>
<feature type="transmembrane region" description="Helical" evidence="1">
    <location>
        <begin position="117"/>
        <end position="144"/>
    </location>
</feature>
<evidence type="ECO:0000256" key="1">
    <source>
        <dbReference type="SAM" id="Phobius"/>
    </source>
</evidence>
<organism evidence="2 3">
    <name type="scientific">candidate division Kazan bacterium RBG_13_50_9</name>
    <dbReference type="NCBI Taxonomy" id="1798535"/>
    <lineage>
        <taxon>Bacteria</taxon>
        <taxon>Bacteria division Kazan-3B-28</taxon>
    </lineage>
</organism>
<keyword evidence="1" id="KW-0812">Transmembrane</keyword>
<dbReference type="AlphaFoldDB" id="A0A1F4NSI1"/>
<evidence type="ECO:0000313" key="2">
    <source>
        <dbReference type="EMBL" id="OGB74326.1"/>
    </source>
</evidence>
<evidence type="ECO:0000313" key="3">
    <source>
        <dbReference type="Proteomes" id="UP000176651"/>
    </source>
</evidence>
<accession>A0A1F4NSI1</accession>